<evidence type="ECO:0000313" key="2">
    <source>
        <dbReference type="EMBL" id="KAJ7647096.1"/>
    </source>
</evidence>
<feature type="region of interest" description="Disordered" evidence="1">
    <location>
        <begin position="185"/>
        <end position="208"/>
    </location>
</feature>
<dbReference type="AlphaFoldDB" id="A0AAD7CET8"/>
<evidence type="ECO:0000313" key="3">
    <source>
        <dbReference type="Proteomes" id="UP001221142"/>
    </source>
</evidence>
<accession>A0AAD7CET8</accession>
<proteinExistence type="predicted"/>
<comment type="caution">
    <text evidence="2">The sequence shown here is derived from an EMBL/GenBank/DDBJ whole genome shotgun (WGS) entry which is preliminary data.</text>
</comment>
<name>A0AAD7CET8_9AGAR</name>
<protein>
    <submittedName>
        <fullName evidence="2">Uncharacterized protein</fullName>
    </submittedName>
</protein>
<organism evidence="2 3">
    <name type="scientific">Roridomyces roridus</name>
    <dbReference type="NCBI Taxonomy" id="1738132"/>
    <lineage>
        <taxon>Eukaryota</taxon>
        <taxon>Fungi</taxon>
        <taxon>Dikarya</taxon>
        <taxon>Basidiomycota</taxon>
        <taxon>Agaricomycotina</taxon>
        <taxon>Agaricomycetes</taxon>
        <taxon>Agaricomycetidae</taxon>
        <taxon>Agaricales</taxon>
        <taxon>Marasmiineae</taxon>
        <taxon>Mycenaceae</taxon>
        <taxon>Roridomyces</taxon>
    </lineage>
</organism>
<gene>
    <name evidence="2" type="ORF">FB45DRAFT_188741</name>
</gene>
<dbReference type="EMBL" id="JARKIF010000002">
    <property type="protein sequence ID" value="KAJ7647096.1"/>
    <property type="molecule type" value="Genomic_DNA"/>
</dbReference>
<keyword evidence="3" id="KW-1185">Reference proteome</keyword>
<feature type="region of interest" description="Disordered" evidence="1">
    <location>
        <begin position="1"/>
        <end position="21"/>
    </location>
</feature>
<dbReference type="Proteomes" id="UP001221142">
    <property type="component" value="Unassembled WGS sequence"/>
</dbReference>
<sequence length="208" mass="22618">MPVGSESPTRPRPPSLRLDQLGINPSTLVGKTLASVRRSPEHPALTMVFDDGSRVQVCVDGYDPVHRGLPKSLEMDDALSALFASERGLGLRVADCAFITLQDKAFAIKTPGADTADADRWDQRHLGVAFKFNSDGGGMGNSGVLSDRWHCVWATLQEHNDAGACVFRTYDDVYLEHLQPSSATGSLRKARGHARRKSVSPVKRSFTS</sequence>
<reference evidence="2" key="1">
    <citation type="submission" date="2023-03" db="EMBL/GenBank/DDBJ databases">
        <title>Massive genome expansion in bonnet fungi (Mycena s.s.) driven by repeated elements and novel gene families across ecological guilds.</title>
        <authorList>
            <consortium name="Lawrence Berkeley National Laboratory"/>
            <person name="Harder C.B."/>
            <person name="Miyauchi S."/>
            <person name="Viragh M."/>
            <person name="Kuo A."/>
            <person name="Thoen E."/>
            <person name="Andreopoulos B."/>
            <person name="Lu D."/>
            <person name="Skrede I."/>
            <person name="Drula E."/>
            <person name="Henrissat B."/>
            <person name="Morin E."/>
            <person name="Kohler A."/>
            <person name="Barry K."/>
            <person name="LaButti K."/>
            <person name="Morin E."/>
            <person name="Salamov A."/>
            <person name="Lipzen A."/>
            <person name="Mereny Z."/>
            <person name="Hegedus B."/>
            <person name="Baldrian P."/>
            <person name="Stursova M."/>
            <person name="Weitz H."/>
            <person name="Taylor A."/>
            <person name="Grigoriev I.V."/>
            <person name="Nagy L.G."/>
            <person name="Martin F."/>
            <person name="Kauserud H."/>
        </authorList>
    </citation>
    <scope>NUCLEOTIDE SEQUENCE</scope>
    <source>
        <strain evidence="2">9284</strain>
    </source>
</reference>
<evidence type="ECO:0000256" key="1">
    <source>
        <dbReference type="SAM" id="MobiDB-lite"/>
    </source>
</evidence>
<feature type="compositionally biased region" description="Basic residues" evidence="1">
    <location>
        <begin position="188"/>
        <end position="198"/>
    </location>
</feature>